<protein>
    <recommendedName>
        <fullName evidence="4">DUF3098 domain-containing protein</fullName>
    </recommendedName>
</protein>
<sequence>MNSKKSELPFASSNYVMMLTGIAVILAGFLIMSFDSTEFGFGFLGLTLGPIVTIIGFVIEFWAILRKPSDS</sequence>
<keyword evidence="1" id="KW-0812">Transmembrane</keyword>
<dbReference type="Proteomes" id="UP000679725">
    <property type="component" value="Unassembled WGS sequence"/>
</dbReference>
<keyword evidence="1" id="KW-1133">Transmembrane helix</keyword>
<organism evidence="2 3">
    <name type="scientific">Dyadobacter linearis</name>
    <dbReference type="NCBI Taxonomy" id="2823330"/>
    <lineage>
        <taxon>Bacteria</taxon>
        <taxon>Pseudomonadati</taxon>
        <taxon>Bacteroidota</taxon>
        <taxon>Cytophagia</taxon>
        <taxon>Cytophagales</taxon>
        <taxon>Spirosomataceae</taxon>
        <taxon>Dyadobacter</taxon>
    </lineage>
</organism>
<comment type="caution">
    <text evidence="2">The sequence shown here is derived from an EMBL/GenBank/DDBJ whole genome shotgun (WGS) entry which is preliminary data.</text>
</comment>
<keyword evidence="1" id="KW-0472">Membrane</keyword>
<proteinExistence type="predicted"/>
<evidence type="ECO:0000256" key="1">
    <source>
        <dbReference type="SAM" id="Phobius"/>
    </source>
</evidence>
<keyword evidence="3" id="KW-1185">Reference proteome</keyword>
<reference evidence="2 3" key="1">
    <citation type="submission" date="2021-04" db="EMBL/GenBank/DDBJ databases">
        <authorList>
            <person name="Rodrigo-Torres L."/>
            <person name="Arahal R. D."/>
            <person name="Lucena T."/>
        </authorList>
    </citation>
    <scope>NUCLEOTIDE SEQUENCE [LARGE SCALE GENOMIC DNA]</scope>
    <source>
        <strain evidence="2 3">CECT 9623</strain>
    </source>
</reference>
<dbReference type="RefSeq" id="WP_215233401.1">
    <property type="nucleotide sequence ID" value="NZ_CAJRAU010000002.1"/>
</dbReference>
<accession>A0ABN7RAC2</accession>
<feature type="transmembrane region" description="Helical" evidence="1">
    <location>
        <begin position="40"/>
        <end position="65"/>
    </location>
</feature>
<dbReference type="Pfam" id="PF11297">
    <property type="entry name" value="DUF3098"/>
    <property type="match status" value="1"/>
</dbReference>
<evidence type="ECO:0000313" key="2">
    <source>
        <dbReference type="EMBL" id="CAG5069320.1"/>
    </source>
</evidence>
<dbReference type="InterPro" id="IPR021448">
    <property type="entry name" value="DUF3098"/>
</dbReference>
<dbReference type="EMBL" id="CAJRAU010000002">
    <property type="protein sequence ID" value="CAG5069320.1"/>
    <property type="molecule type" value="Genomic_DNA"/>
</dbReference>
<gene>
    <name evidence="2" type="ORF">DYBT9623_02056</name>
</gene>
<feature type="transmembrane region" description="Helical" evidence="1">
    <location>
        <begin position="12"/>
        <end position="34"/>
    </location>
</feature>
<evidence type="ECO:0000313" key="3">
    <source>
        <dbReference type="Proteomes" id="UP000679725"/>
    </source>
</evidence>
<evidence type="ECO:0008006" key="4">
    <source>
        <dbReference type="Google" id="ProtNLM"/>
    </source>
</evidence>
<name>A0ABN7RAC2_9BACT</name>